<evidence type="ECO:0000259" key="11">
    <source>
        <dbReference type="PROSITE" id="PS51722"/>
    </source>
</evidence>
<sequence length="1214" mass="126097">MPARAGRFGGCSGHPQEEFRLSNPTSKDTKDKKVRVFNLAKELNVESKVLLDYCKELGFADIKNQLNGLEPEQADALKERVKKGPKSGPAPAPAPNAPPKNVIPPLAKPIPAIPKPLPKPAVKPAEPPAPAVQAPVAAPAPVAPAQPAAPAPTPAVVAESPKPAPAPAAPQPVAAEVKPAPAVVAEAPKPAPAPAAPQPVAPAAPPKNVIPSLGGSGMRNLNQGRPANLSPQRPAPATPPAPAAPAATTPTTVAAAPAAPVATTPATPVTPAAAPAPVAQPAPAAVEAKPAVAAEAKPVPAAEAKPAPAAPARTAPAVPPSPVAPKPNVPAAAAHQPPARPTPPPAPPGPPKNIIPTNLGQPTRPGVLDRKPAPPPPKHIAPSRTSVGQAPPPSGQRPPSGATGAPGPRPSGPGGAGGPGGPGSPRTGAGQGGPGAQNRSGPGGPAKPGGPGQSVKLTPEMIERLRAASARGQRLSINEVAKTPSAPAPGAPGRPGEPNRPGGPARTGGAPTPGAPRPVGGDEEEDEKKKTGVIGRDSRHKGRTGGGDRGRSSGGPRVDRGSVVLGPGGVEIVEQQWGSRRGPRAALMRKAMRGKVAPVKKEGKIEITLPITVRSLSEATGVKAGELIKRLMKETNQLYGNNSPVEFDTAAMIAVDNNIELVVKRQKTAEEELIEEFEQMMENVDPEKLRPRPPVVTIMGHVDHGKTSLLDKIRKSNVAAGEVGGITQVIRAWSVTHKVLNPDDPNEELLEKQITFLDTPGHEAFTKMRARGANVTDIAVIVVAATDGVMPQTEEAVNHAKAADVRIIVAINKVDAPNANVERTKRQLYNLNLLPDNMGGDIQFVETSALTGQGIDDLLTAISLEAEFNLADDLKADPDRPAFGTCLEGYMTAGEGVNATVLVQQGTLRPGDIVLCGANYGRVRTMYNDHGVAIEEAGPSTPVRITGLGGVPNADDPFYAVDELTTAAKIAEAREKKDREASLNRFQAVKDLDSLTAAKSKLKVTELKIILKAEARGSVEAIKKELEKLTHEEVTTRVLHAGIGAITESDVQLARISPDDTLVIGFNVTADDAALRLADEQGVSLREYQIIYNLVDDVKAAMEGRLKPIEEVVHLGRAVVRQTFKVGKVGTIAGCYVTSGVLERSARVRIIRSGVVVFPPAEKVVGLDSLKRFKDDAKEVREGFECGLKVSNFDDIRVDDVIEAFKIEVRARTL</sequence>
<dbReference type="Pfam" id="PF22042">
    <property type="entry name" value="EF-G_D2"/>
    <property type="match status" value="1"/>
</dbReference>
<dbReference type="InterPro" id="IPR027417">
    <property type="entry name" value="P-loop_NTPase"/>
</dbReference>
<evidence type="ECO:0000256" key="9">
    <source>
        <dbReference type="RuleBase" id="RU000644"/>
    </source>
</evidence>
<keyword evidence="6 8" id="KW-0342">GTP-binding</keyword>
<keyword evidence="8" id="KW-0963">Cytoplasm</keyword>
<dbReference type="FunFam" id="3.40.50.300:FF:000019">
    <property type="entry name" value="Translation initiation factor IF-2"/>
    <property type="match status" value="1"/>
</dbReference>
<dbReference type="SUPFAM" id="SSF50447">
    <property type="entry name" value="Translation proteins"/>
    <property type="match status" value="2"/>
</dbReference>
<evidence type="ECO:0000256" key="2">
    <source>
        <dbReference type="ARBA" id="ARBA00020675"/>
    </source>
</evidence>
<dbReference type="Proteomes" id="UP000245802">
    <property type="component" value="Chromosome"/>
</dbReference>
<dbReference type="PROSITE" id="PS51722">
    <property type="entry name" value="G_TR_2"/>
    <property type="match status" value="1"/>
</dbReference>
<dbReference type="EMBL" id="CP025958">
    <property type="protein sequence ID" value="AWM41657.1"/>
    <property type="molecule type" value="Genomic_DNA"/>
</dbReference>
<reference evidence="12 13" key="1">
    <citation type="submission" date="2018-01" db="EMBL/GenBank/DDBJ databases">
        <title>G. obscuriglobus.</title>
        <authorList>
            <person name="Franke J."/>
            <person name="Blomberg W."/>
            <person name="Selmecki A."/>
        </authorList>
    </citation>
    <scope>NUCLEOTIDE SEQUENCE [LARGE SCALE GENOMIC DNA]</scope>
    <source>
        <strain evidence="12 13">DSM 5831</strain>
    </source>
</reference>
<feature type="compositionally biased region" description="Pro residues" evidence="10">
    <location>
        <begin position="317"/>
        <end position="328"/>
    </location>
</feature>
<feature type="region of interest" description="Disordered" evidence="10">
    <location>
        <begin position="1"/>
        <end position="31"/>
    </location>
</feature>
<comment type="subcellular location">
    <subcellularLocation>
        <location evidence="8">Cytoplasm</location>
    </subcellularLocation>
</comment>
<feature type="compositionally biased region" description="Pro residues" evidence="10">
    <location>
        <begin position="233"/>
        <end position="243"/>
    </location>
</feature>
<feature type="binding site" evidence="8">
    <location>
        <begin position="700"/>
        <end position="707"/>
    </location>
    <ligand>
        <name>GTP</name>
        <dbReference type="ChEBI" id="CHEBI:37565"/>
    </ligand>
</feature>
<dbReference type="FunFam" id="2.40.30.10:FF:000054">
    <property type="entry name" value="Translation initiation factor IF-2"/>
    <property type="match status" value="1"/>
</dbReference>
<comment type="similarity">
    <text evidence="1 8 9">Belongs to the TRAFAC class translation factor GTPase superfamily. Classic translation factor GTPase family. IF-2 subfamily.</text>
</comment>
<protein>
    <recommendedName>
        <fullName evidence="2 8">Translation initiation factor IF-2</fullName>
    </recommendedName>
</protein>
<dbReference type="PANTHER" id="PTHR43381:SF5">
    <property type="entry name" value="TR-TYPE G DOMAIN-CONTAINING PROTEIN"/>
    <property type="match status" value="1"/>
</dbReference>
<gene>
    <name evidence="8" type="primary">infB</name>
    <name evidence="12" type="ORF">C1280_34780</name>
</gene>
<dbReference type="InterPro" id="IPR044145">
    <property type="entry name" value="IF2_II"/>
</dbReference>
<dbReference type="AlphaFoldDB" id="A0A2Z3HDJ2"/>
<dbReference type="InterPro" id="IPR015760">
    <property type="entry name" value="TIF_IF2"/>
</dbReference>
<feature type="compositionally biased region" description="Low complexity" evidence="10">
    <location>
        <begin position="244"/>
        <end position="316"/>
    </location>
</feature>
<evidence type="ECO:0000313" key="13">
    <source>
        <dbReference type="Proteomes" id="UP000245802"/>
    </source>
</evidence>
<dbReference type="NCBIfam" id="TIGR00231">
    <property type="entry name" value="small_GTP"/>
    <property type="match status" value="1"/>
</dbReference>
<dbReference type="CDD" id="cd01887">
    <property type="entry name" value="IF2_eIF5B"/>
    <property type="match status" value="1"/>
</dbReference>
<evidence type="ECO:0000256" key="8">
    <source>
        <dbReference type="HAMAP-Rule" id="MF_00100"/>
    </source>
</evidence>
<evidence type="ECO:0000256" key="6">
    <source>
        <dbReference type="ARBA" id="ARBA00023134"/>
    </source>
</evidence>
<dbReference type="InterPro" id="IPR000178">
    <property type="entry name" value="TF_IF2_bacterial-like"/>
</dbReference>
<comment type="function">
    <text evidence="7 8 9">One of the essential components for the initiation of protein synthesis. Protects formylmethionyl-tRNA from spontaneous hydrolysis and promotes its binding to the 30S ribosomal subunits. Also involved in the hydrolysis of GTP during the formation of the 70S ribosomal complex.</text>
</comment>
<dbReference type="SUPFAM" id="SSF52540">
    <property type="entry name" value="P-loop containing nucleoside triphosphate hydrolases"/>
    <property type="match status" value="1"/>
</dbReference>
<keyword evidence="3 8" id="KW-0396">Initiation factor</keyword>
<dbReference type="GO" id="GO:0003743">
    <property type="term" value="F:translation initiation factor activity"/>
    <property type="evidence" value="ECO:0007669"/>
    <property type="project" value="UniProtKB-UniRule"/>
</dbReference>
<dbReference type="OrthoDB" id="9811804at2"/>
<name>A0A2Z3HDJ2_9BACT</name>
<feature type="compositionally biased region" description="Pro residues" evidence="10">
    <location>
        <begin position="88"/>
        <end position="130"/>
    </location>
</feature>
<dbReference type="GO" id="GO:0005829">
    <property type="term" value="C:cytosol"/>
    <property type="evidence" value="ECO:0007669"/>
    <property type="project" value="TreeGrafter"/>
</dbReference>
<dbReference type="InterPro" id="IPR009000">
    <property type="entry name" value="Transl_B-barrel_sf"/>
</dbReference>
<feature type="compositionally biased region" description="Pro residues" evidence="10">
    <location>
        <begin position="338"/>
        <end position="353"/>
    </location>
</feature>
<dbReference type="InterPro" id="IPR005225">
    <property type="entry name" value="Small_GTP-bd"/>
</dbReference>
<proteinExistence type="inferred from homology"/>
<dbReference type="PRINTS" id="PR01217">
    <property type="entry name" value="PRICHEXTENSN"/>
</dbReference>
<dbReference type="InterPro" id="IPR053905">
    <property type="entry name" value="EF-G-like_DII"/>
</dbReference>
<dbReference type="FunFam" id="3.40.50.10050:FF:000001">
    <property type="entry name" value="Translation initiation factor IF-2"/>
    <property type="match status" value="1"/>
</dbReference>
<dbReference type="Gene3D" id="2.40.30.10">
    <property type="entry name" value="Translation factors"/>
    <property type="match status" value="2"/>
</dbReference>
<evidence type="ECO:0000256" key="7">
    <source>
        <dbReference type="ARBA" id="ARBA00025162"/>
    </source>
</evidence>
<feature type="compositionally biased region" description="Low complexity" evidence="10">
    <location>
        <begin position="171"/>
        <end position="188"/>
    </location>
</feature>
<comment type="caution">
    <text evidence="8">Lacks conserved residue(s) required for the propagation of feature annotation.</text>
</comment>
<dbReference type="GO" id="GO:0003924">
    <property type="term" value="F:GTPase activity"/>
    <property type="evidence" value="ECO:0007669"/>
    <property type="project" value="UniProtKB-UniRule"/>
</dbReference>
<feature type="compositionally biased region" description="Pro residues" evidence="10">
    <location>
        <begin position="141"/>
        <end position="153"/>
    </location>
</feature>
<dbReference type="Gene3D" id="3.40.50.10050">
    <property type="entry name" value="Translation initiation factor IF- 2, domain 3"/>
    <property type="match status" value="1"/>
</dbReference>
<feature type="compositionally biased region" description="Low complexity" evidence="10">
    <location>
        <begin position="131"/>
        <end position="140"/>
    </location>
</feature>
<feature type="binding site" evidence="8">
    <location>
        <begin position="812"/>
        <end position="815"/>
    </location>
    <ligand>
        <name>GTP</name>
        <dbReference type="ChEBI" id="CHEBI:37565"/>
    </ligand>
</feature>
<dbReference type="NCBIfam" id="TIGR00487">
    <property type="entry name" value="IF-2"/>
    <property type="match status" value="1"/>
</dbReference>
<feature type="compositionally biased region" description="Polar residues" evidence="10">
    <location>
        <begin position="219"/>
        <end position="231"/>
    </location>
</feature>
<dbReference type="CDD" id="cd03702">
    <property type="entry name" value="IF2_mtIF2_II"/>
    <property type="match status" value="1"/>
</dbReference>
<evidence type="ECO:0000256" key="3">
    <source>
        <dbReference type="ARBA" id="ARBA00022540"/>
    </source>
</evidence>
<feature type="region of interest" description="Disordered" evidence="10">
    <location>
        <begin position="64"/>
        <end position="565"/>
    </location>
</feature>
<evidence type="ECO:0000256" key="10">
    <source>
        <dbReference type="SAM" id="MobiDB-lite"/>
    </source>
</evidence>
<accession>A0A2Z3HDJ2</accession>
<dbReference type="Pfam" id="PF00009">
    <property type="entry name" value="GTP_EFTU"/>
    <property type="match status" value="1"/>
</dbReference>
<dbReference type="SUPFAM" id="SSF52156">
    <property type="entry name" value="Initiation factor IF2/eIF5b, domain 3"/>
    <property type="match status" value="1"/>
</dbReference>
<dbReference type="Pfam" id="PF11987">
    <property type="entry name" value="IF-2"/>
    <property type="match status" value="1"/>
</dbReference>
<evidence type="ECO:0000256" key="1">
    <source>
        <dbReference type="ARBA" id="ARBA00007733"/>
    </source>
</evidence>
<evidence type="ECO:0000256" key="5">
    <source>
        <dbReference type="ARBA" id="ARBA00022917"/>
    </source>
</evidence>
<dbReference type="FunFam" id="2.40.30.10:FF:000008">
    <property type="entry name" value="Translation initiation factor IF-2"/>
    <property type="match status" value="1"/>
</dbReference>
<dbReference type="InterPro" id="IPR036925">
    <property type="entry name" value="TIF_IF2_dom3_sf"/>
</dbReference>
<organism evidence="12 13">
    <name type="scientific">Gemmata obscuriglobus</name>
    <dbReference type="NCBI Taxonomy" id="114"/>
    <lineage>
        <taxon>Bacteria</taxon>
        <taxon>Pseudomonadati</taxon>
        <taxon>Planctomycetota</taxon>
        <taxon>Planctomycetia</taxon>
        <taxon>Gemmatales</taxon>
        <taxon>Gemmataceae</taxon>
        <taxon>Gemmata</taxon>
    </lineage>
</organism>
<evidence type="ECO:0000256" key="4">
    <source>
        <dbReference type="ARBA" id="ARBA00022741"/>
    </source>
</evidence>
<keyword evidence="13" id="KW-1185">Reference proteome</keyword>
<feature type="compositionally biased region" description="Low complexity" evidence="10">
    <location>
        <begin position="494"/>
        <end position="512"/>
    </location>
</feature>
<feature type="compositionally biased region" description="Gly residues" evidence="10">
    <location>
        <begin position="412"/>
        <end position="452"/>
    </location>
</feature>
<keyword evidence="5 8" id="KW-0648">Protein biosynthesis</keyword>
<feature type="binding site" evidence="8">
    <location>
        <begin position="758"/>
        <end position="762"/>
    </location>
    <ligand>
        <name>GTP</name>
        <dbReference type="ChEBI" id="CHEBI:37565"/>
    </ligand>
</feature>
<feature type="domain" description="Tr-type G" evidence="11">
    <location>
        <begin position="691"/>
        <end position="870"/>
    </location>
</feature>
<dbReference type="PANTHER" id="PTHR43381">
    <property type="entry name" value="TRANSLATION INITIATION FACTOR IF-2-RELATED"/>
    <property type="match status" value="1"/>
</dbReference>
<dbReference type="KEGG" id="gog:C1280_34780"/>
<dbReference type="HAMAP" id="MF_00100_B">
    <property type="entry name" value="IF_2_B"/>
    <property type="match status" value="1"/>
</dbReference>
<dbReference type="InterPro" id="IPR023115">
    <property type="entry name" value="TIF_IF2_dom3"/>
</dbReference>
<dbReference type="InterPro" id="IPR006847">
    <property type="entry name" value="IF2_N"/>
</dbReference>
<dbReference type="Gene3D" id="3.40.50.300">
    <property type="entry name" value="P-loop containing nucleotide triphosphate hydrolases"/>
    <property type="match status" value="1"/>
</dbReference>
<evidence type="ECO:0000313" key="12">
    <source>
        <dbReference type="EMBL" id="AWM41657.1"/>
    </source>
</evidence>
<feature type="compositionally biased region" description="Pro residues" evidence="10">
    <location>
        <begin position="189"/>
        <end position="205"/>
    </location>
</feature>
<dbReference type="Gene3D" id="1.10.10.2480">
    <property type="match status" value="1"/>
</dbReference>
<dbReference type="InterPro" id="IPR000795">
    <property type="entry name" value="T_Tr_GTP-bd_dom"/>
</dbReference>
<dbReference type="GO" id="GO:0005525">
    <property type="term" value="F:GTP binding"/>
    <property type="evidence" value="ECO:0007669"/>
    <property type="project" value="UniProtKB-KW"/>
</dbReference>
<dbReference type="CDD" id="cd03692">
    <property type="entry name" value="mtIF2_IVc"/>
    <property type="match status" value="1"/>
</dbReference>
<keyword evidence="4 8" id="KW-0547">Nucleotide-binding</keyword>
<dbReference type="Pfam" id="PF04760">
    <property type="entry name" value="IF2_N"/>
    <property type="match status" value="1"/>
</dbReference>